<keyword evidence="1" id="KW-0472">Membrane</keyword>
<evidence type="ECO:0000313" key="4">
    <source>
        <dbReference type="Proteomes" id="UP000193622"/>
    </source>
</evidence>
<dbReference type="EMBL" id="JAPQYE010000012">
    <property type="protein sequence ID" value="MCZ0730815.1"/>
    <property type="molecule type" value="Genomic_DNA"/>
</dbReference>
<reference evidence="2" key="2">
    <citation type="submission" date="2022-12" db="EMBL/GenBank/DDBJ databases">
        <title>Whole genome sequence of Mycolicibacterium iranicum strain SBH312.</title>
        <authorList>
            <person name="Jani J."/>
            <person name="Arifin Mustapha Z."/>
            <person name="Ahmed K."/>
            <person name="Kai Ling C."/>
        </authorList>
    </citation>
    <scope>NUCLEOTIDE SEQUENCE</scope>
    <source>
        <strain evidence="2">SBH312</strain>
    </source>
</reference>
<sequence length="136" mass="13938">MSTSLSLKLTESTDGLLRFAMRADALLSGATGLVLLVLGRQVAELAGTTATVEYTTGASFVIVSLVVLTFAARPRVRAAGMVLAVGNALFTVATVAVVVADVWPLTDVGAALVLGTGVYTLAMAALQYAGVRRIPN</sequence>
<evidence type="ECO:0000256" key="1">
    <source>
        <dbReference type="SAM" id="Phobius"/>
    </source>
</evidence>
<feature type="transmembrane region" description="Helical" evidence="1">
    <location>
        <begin position="109"/>
        <end position="131"/>
    </location>
</feature>
<organism evidence="3 4">
    <name type="scientific">Mycolicibacterium iranicum</name>
    <name type="common">Mycobacterium iranicum</name>
    <dbReference type="NCBI Taxonomy" id="912594"/>
    <lineage>
        <taxon>Bacteria</taxon>
        <taxon>Bacillati</taxon>
        <taxon>Actinomycetota</taxon>
        <taxon>Actinomycetes</taxon>
        <taxon>Mycobacteriales</taxon>
        <taxon>Mycobacteriaceae</taxon>
        <taxon>Mycolicibacterium</taxon>
    </lineage>
</organism>
<keyword evidence="1" id="KW-1133">Transmembrane helix</keyword>
<protein>
    <recommendedName>
        <fullName evidence="6">Integral membrane protein</fullName>
    </recommendedName>
</protein>
<keyword evidence="1" id="KW-0812">Transmembrane</keyword>
<gene>
    <name evidence="3" type="ORF">AWC12_17965</name>
    <name evidence="2" type="ORF">OY187_22435</name>
</gene>
<feature type="transmembrane region" description="Helical" evidence="1">
    <location>
        <begin position="79"/>
        <end position="103"/>
    </location>
</feature>
<reference evidence="3 4" key="1">
    <citation type="submission" date="2016-01" db="EMBL/GenBank/DDBJ databases">
        <title>The new phylogeny of the genus Mycobacterium.</title>
        <authorList>
            <person name="Tarcisio F."/>
            <person name="Conor M."/>
            <person name="Antonella G."/>
            <person name="Elisabetta G."/>
            <person name="Giulia F.S."/>
            <person name="Sara T."/>
            <person name="Anna F."/>
            <person name="Clotilde B."/>
            <person name="Roberto B."/>
            <person name="Veronica D.S."/>
            <person name="Fabio R."/>
            <person name="Monica P."/>
            <person name="Olivier J."/>
            <person name="Enrico T."/>
            <person name="Nicola S."/>
        </authorList>
    </citation>
    <scope>NUCLEOTIDE SEQUENCE [LARGE SCALE GENOMIC DNA]</scope>
    <source>
        <strain evidence="3 4">DSM 45541</strain>
    </source>
</reference>
<name>A0A1X1WKB5_MYCIR</name>
<dbReference type="Proteomes" id="UP000193622">
    <property type="component" value="Unassembled WGS sequence"/>
</dbReference>
<evidence type="ECO:0008006" key="6">
    <source>
        <dbReference type="Google" id="ProtNLM"/>
    </source>
</evidence>
<evidence type="ECO:0000313" key="2">
    <source>
        <dbReference type="EMBL" id="MCZ0730815.1"/>
    </source>
</evidence>
<dbReference type="RefSeq" id="WP_085175803.1">
    <property type="nucleotide sequence ID" value="NZ_JAPQYE010000012.1"/>
</dbReference>
<evidence type="ECO:0000313" key="5">
    <source>
        <dbReference type="Proteomes" id="UP001084650"/>
    </source>
</evidence>
<comment type="caution">
    <text evidence="3">The sequence shown here is derived from an EMBL/GenBank/DDBJ whole genome shotgun (WGS) entry which is preliminary data.</text>
</comment>
<feature type="transmembrane region" description="Helical" evidence="1">
    <location>
        <begin position="54"/>
        <end position="72"/>
    </location>
</feature>
<keyword evidence="5" id="KW-1185">Reference proteome</keyword>
<evidence type="ECO:0000313" key="3">
    <source>
        <dbReference type="EMBL" id="ORV87067.1"/>
    </source>
</evidence>
<dbReference type="AlphaFoldDB" id="A0A1X1WKB5"/>
<proteinExistence type="predicted"/>
<dbReference type="Proteomes" id="UP001084650">
    <property type="component" value="Unassembled WGS sequence"/>
</dbReference>
<accession>A0A1X1WKB5</accession>
<dbReference type="EMBL" id="LQPC01000032">
    <property type="protein sequence ID" value="ORV87067.1"/>
    <property type="molecule type" value="Genomic_DNA"/>
</dbReference>